<evidence type="ECO:0000313" key="3">
    <source>
        <dbReference type="Proteomes" id="UP000642070"/>
    </source>
</evidence>
<proteinExistence type="predicted"/>
<dbReference type="Proteomes" id="UP000642070">
    <property type="component" value="Unassembled WGS sequence"/>
</dbReference>
<evidence type="ECO:0000313" key="2">
    <source>
        <dbReference type="EMBL" id="GGM76532.1"/>
    </source>
</evidence>
<sequence length="132" mass="15462">MVHSVRGAGKRIGGTLRRMQGESDRGRVAYLARPHRPALVARTLEELRGPVHGVVELPQRLMWNPQRRFDVDNRDLLLWMYENVLREAIRHDELRRFVNGRMLVRVWPDLNLPHGVRRAWEARHPRLRAAAG</sequence>
<evidence type="ECO:0000256" key="1">
    <source>
        <dbReference type="SAM" id="MobiDB-lite"/>
    </source>
</evidence>
<comment type="caution">
    <text evidence="2">The sequence shown here is derived from an EMBL/GenBank/DDBJ whole genome shotgun (WGS) entry which is preliminary data.</text>
</comment>
<accession>A0A917UBI4</accession>
<gene>
    <name evidence="2" type="ORF">GCM10007977_092510</name>
</gene>
<feature type="region of interest" description="Disordered" evidence="1">
    <location>
        <begin position="1"/>
        <end position="20"/>
    </location>
</feature>
<reference evidence="2" key="2">
    <citation type="submission" date="2020-09" db="EMBL/GenBank/DDBJ databases">
        <authorList>
            <person name="Sun Q."/>
            <person name="Ohkuma M."/>
        </authorList>
    </citation>
    <scope>NUCLEOTIDE SEQUENCE</scope>
    <source>
        <strain evidence="2">JCM 19831</strain>
    </source>
</reference>
<name>A0A917UBI4_9ACTN</name>
<dbReference type="AlphaFoldDB" id="A0A917UBI4"/>
<keyword evidence="3" id="KW-1185">Reference proteome</keyword>
<dbReference type="EMBL" id="BMPI01000073">
    <property type="protein sequence ID" value="GGM76532.1"/>
    <property type="molecule type" value="Genomic_DNA"/>
</dbReference>
<reference evidence="2" key="1">
    <citation type="journal article" date="2014" name="Int. J. Syst. Evol. Microbiol.">
        <title>Complete genome sequence of Corynebacterium casei LMG S-19264T (=DSM 44701T), isolated from a smear-ripened cheese.</title>
        <authorList>
            <consortium name="US DOE Joint Genome Institute (JGI-PGF)"/>
            <person name="Walter F."/>
            <person name="Albersmeier A."/>
            <person name="Kalinowski J."/>
            <person name="Ruckert C."/>
        </authorList>
    </citation>
    <scope>NUCLEOTIDE SEQUENCE</scope>
    <source>
        <strain evidence="2">JCM 19831</strain>
    </source>
</reference>
<organism evidence="2 3">
    <name type="scientific">Dactylosporangium sucinum</name>
    <dbReference type="NCBI Taxonomy" id="1424081"/>
    <lineage>
        <taxon>Bacteria</taxon>
        <taxon>Bacillati</taxon>
        <taxon>Actinomycetota</taxon>
        <taxon>Actinomycetes</taxon>
        <taxon>Micromonosporales</taxon>
        <taxon>Micromonosporaceae</taxon>
        <taxon>Dactylosporangium</taxon>
    </lineage>
</organism>
<protein>
    <submittedName>
        <fullName evidence="2">Uncharacterized protein</fullName>
    </submittedName>
</protein>